<evidence type="ECO:0000313" key="9">
    <source>
        <dbReference type="Proteomes" id="UP000237662"/>
    </source>
</evidence>
<dbReference type="GO" id="GO:0009279">
    <property type="term" value="C:cell outer membrane"/>
    <property type="evidence" value="ECO:0007669"/>
    <property type="project" value="UniProtKB-SubCell"/>
</dbReference>
<evidence type="ECO:0000313" key="8">
    <source>
        <dbReference type="EMBL" id="PPK85891.1"/>
    </source>
</evidence>
<dbReference type="Pfam" id="PF14322">
    <property type="entry name" value="SusD-like_3"/>
    <property type="match status" value="1"/>
</dbReference>
<gene>
    <name evidence="8" type="ORF">CLV84_2803</name>
</gene>
<reference evidence="8 9" key="1">
    <citation type="submission" date="2018-02" db="EMBL/GenBank/DDBJ databases">
        <title>Genomic Encyclopedia of Archaeal and Bacterial Type Strains, Phase II (KMG-II): from individual species to whole genera.</title>
        <authorList>
            <person name="Goeker M."/>
        </authorList>
    </citation>
    <scope>NUCLEOTIDE SEQUENCE [LARGE SCALE GENOMIC DNA]</scope>
    <source>
        <strain evidence="8 9">DSM 29526</strain>
    </source>
</reference>
<comment type="subcellular location">
    <subcellularLocation>
        <location evidence="1">Cell outer membrane</location>
    </subcellularLocation>
</comment>
<dbReference type="InterPro" id="IPR033985">
    <property type="entry name" value="SusD-like_N"/>
</dbReference>
<evidence type="ECO:0000256" key="2">
    <source>
        <dbReference type="ARBA" id="ARBA00006275"/>
    </source>
</evidence>
<keyword evidence="4" id="KW-0472">Membrane</keyword>
<dbReference type="CDD" id="cd08977">
    <property type="entry name" value="SusD"/>
    <property type="match status" value="1"/>
</dbReference>
<sequence length="503" mass="55687">MQKITILLLTFCWFSSCEDDLNLTPISEVGSNGFFSSAGDFQQAVNGVYASLGVSGGGDYPAMYVILDESRSDNIYSPGDAGVRDWNAINNFEPTIATLGSIDRAWNLNFNAIMRANTVLDQLAENAGVIGDADLATHFEAEAKFLRAFFYFDLVKWYGRVPLIETFVSPDEALEIPRAPVEDVYALILSDLEFAMNNLPESYSGSERGRATSLAAKAILARVYLTRSGPELHPDGPCLASGEYDLAAAMLDDIINSNQFAMLDDYGAIFSYTNEGNSEIVWDVQFISGGVGAGGYYPTEYYDEGWARVYLPFPGGNPGDGAKRVSDDLLNSFPEGDLRVEHTFKLNYINDNGEEVDAQFFDKYTDEDMAGGDRFDWSLNYPIMRYTDVLLLRAECTLQGTSGSQADVDAAVNAVRRRAGLEEVSDVDLGKLLEERRREFAGENLRWDDLVRTGTVLEVMNAFIATEDANNKMQTVTVEDIIYPIPQQQLDVKQGLYEQNPGY</sequence>
<dbReference type="PROSITE" id="PS51257">
    <property type="entry name" value="PROKAR_LIPOPROTEIN"/>
    <property type="match status" value="1"/>
</dbReference>
<protein>
    <submittedName>
        <fullName evidence="8">RagB/SusD domain-containing protein</fullName>
    </submittedName>
</protein>
<keyword evidence="3" id="KW-0732">Signal</keyword>
<feature type="domain" description="SusD-like N-terminal" evidence="7">
    <location>
        <begin position="83"/>
        <end position="225"/>
    </location>
</feature>
<evidence type="ECO:0000256" key="3">
    <source>
        <dbReference type="ARBA" id="ARBA00022729"/>
    </source>
</evidence>
<proteinExistence type="inferred from homology"/>
<evidence type="ECO:0000259" key="7">
    <source>
        <dbReference type="Pfam" id="PF14322"/>
    </source>
</evidence>
<evidence type="ECO:0000259" key="6">
    <source>
        <dbReference type="Pfam" id="PF07980"/>
    </source>
</evidence>
<comment type="caution">
    <text evidence="8">The sequence shown here is derived from an EMBL/GenBank/DDBJ whole genome shotgun (WGS) entry which is preliminary data.</text>
</comment>
<name>A0A2S6I4A4_9BACT</name>
<comment type="similarity">
    <text evidence="2">Belongs to the SusD family.</text>
</comment>
<dbReference type="AlphaFoldDB" id="A0A2S6I4A4"/>
<evidence type="ECO:0000256" key="4">
    <source>
        <dbReference type="ARBA" id="ARBA00023136"/>
    </source>
</evidence>
<dbReference type="SUPFAM" id="SSF48452">
    <property type="entry name" value="TPR-like"/>
    <property type="match status" value="1"/>
</dbReference>
<dbReference type="InterPro" id="IPR011990">
    <property type="entry name" value="TPR-like_helical_dom_sf"/>
</dbReference>
<feature type="domain" description="RagB/SusD" evidence="6">
    <location>
        <begin position="363"/>
        <end position="503"/>
    </location>
</feature>
<keyword evidence="9" id="KW-1185">Reference proteome</keyword>
<keyword evidence="5" id="KW-0998">Cell outer membrane</keyword>
<organism evidence="8 9">
    <name type="scientific">Neolewinella xylanilytica</name>
    <dbReference type="NCBI Taxonomy" id="1514080"/>
    <lineage>
        <taxon>Bacteria</taxon>
        <taxon>Pseudomonadati</taxon>
        <taxon>Bacteroidota</taxon>
        <taxon>Saprospiria</taxon>
        <taxon>Saprospirales</taxon>
        <taxon>Lewinellaceae</taxon>
        <taxon>Neolewinella</taxon>
    </lineage>
</organism>
<evidence type="ECO:0000256" key="5">
    <source>
        <dbReference type="ARBA" id="ARBA00023237"/>
    </source>
</evidence>
<dbReference type="Proteomes" id="UP000237662">
    <property type="component" value="Unassembled WGS sequence"/>
</dbReference>
<dbReference type="Gene3D" id="1.25.40.390">
    <property type="match status" value="1"/>
</dbReference>
<dbReference type="InterPro" id="IPR012944">
    <property type="entry name" value="SusD_RagB_dom"/>
</dbReference>
<dbReference type="RefSeq" id="WP_104420372.1">
    <property type="nucleotide sequence ID" value="NZ_PTJC01000006.1"/>
</dbReference>
<dbReference type="OrthoDB" id="993981at2"/>
<dbReference type="EMBL" id="PTJC01000006">
    <property type="protein sequence ID" value="PPK85891.1"/>
    <property type="molecule type" value="Genomic_DNA"/>
</dbReference>
<accession>A0A2S6I4A4</accession>
<dbReference type="Pfam" id="PF07980">
    <property type="entry name" value="SusD_RagB"/>
    <property type="match status" value="1"/>
</dbReference>
<evidence type="ECO:0000256" key="1">
    <source>
        <dbReference type="ARBA" id="ARBA00004442"/>
    </source>
</evidence>